<dbReference type="InterPro" id="IPR008160">
    <property type="entry name" value="Collagen"/>
</dbReference>
<dbReference type="Pfam" id="PF01391">
    <property type="entry name" value="Collagen"/>
    <property type="match status" value="1"/>
</dbReference>
<dbReference type="OrthoDB" id="679784at2"/>
<reference evidence="2 3" key="1">
    <citation type="submission" date="2018-10" db="EMBL/GenBank/DDBJ databases">
        <title>Ulvibacterium marinum gen. nov., sp. nov., a novel marine bacterium of the family Flavobacteriaceae, isolated from a culture of the green alga Ulva prolifera.</title>
        <authorList>
            <person name="Zhang Z."/>
        </authorList>
    </citation>
    <scope>NUCLEOTIDE SEQUENCE [LARGE SCALE GENOMIC DNA]</scope>
    <source>
        <strain evidence="2 3">CCMM003</strain>
    </source>
</reference>
<dbReference type="AlphaFoldDB" id="A0A3B0C214"/>
<dbReference type="PANTHER" id="PTHR24637">
    <property type="entry name" value="COLLAGEN"/>
    <property type="match status" value="1"/>
</dbReference>
<feature type="compositionally biased region" description="Low complexity" evidence="1">
    <location>
        <begin position="56"/>
        <end position="75"/>
    </location>
</feature>
<name>A0A3B0C214_9FLAO</name>
<gene>
    <name evidence="2" type="ORF">D7Z94_13335</name>
</gene>
<sequence>MKKLLRISDFIHKTIKYGIMKNSNLCKVMGLIIFTIAFLSCSTEDGEDGAIGPVGPQGEQGLIGPQGEQGEQGPAGVDGQNGQDGTDGEDGTANIIFSEWMRADWNDVDTAQLKTMHVPVTEISSNELRSRTLVYMYLRQFGTNSIYTMPGTGRWSNTWYSFTFGSTTPGFEGIVIRLESTNGVDLTEFQYSGFRGNIFRYILIPESAQAGKLNYSDYEAVKAFYNLPD</sequence>
<proteinExistence type="predicted"/>
<keyword evidence="2" id="KW-0176">Collagen</keyword>
<evidence type="ECO:0000313" key="2">
    <source>
        <dbReference type="EMBL" id="RKN79302.1"/>
    </source>
</evidence>
<comment type="caution">
    <text evidence="2">The sequence shown here is derived from an EMBL/GenBank/DDBJ whole genome shotgun (WGS) entry which is preliminary data.</text>
</comment>
<feature type="region of interest" description="Disordered" evidence="1">
    <location>
        <begin position="49"/>
        <end position="90"/>
    </location>
</feature>
<protein>
    <submittedName>
        <fullName evidence="2">Collagen-like protein</fullName>
    </submittedName>
</protein>
<keyword evidence="3" id="KW-1185">Reference proteome</keyword>
<dbReference type="Proteomes" id="UP000276603">
    <property type="component" value="Unassembled WGS sequence"/>
</dbReference>
<organism evidence="2 3">
    <name type="scientific">Ulvibacterium marinum</name>
    <dbReference type="NCBI Taxonomy" id="2419782"/>
    <lineage>
        <taxon>Bacteria</taxon>
        <taxon>Pseudomonadati</taxon>
        <taxon>Bacteroidota</taxon>
        <taxon>Flavobacteriia</taxon>
        <taxon>Flavobacteriales</taxon>
        <taxon>Flavobacteriaceae</taxon>
        <taxon>Ulvibacterium</taxon>
    </lineage>
</organism>
<accession>A0A3B0C214</accession>
<evidence type="ECO:0000313" key="3">
    <source>
        <dbReference type="Proteomes" id="UP000276603"/>
    </source>
</evidence>
<dbReference type="EMBL" id="RBCJ01000003">
    <property type="protein sequence ID" value="RKN79302.1"/>
    <property type="molecule type" value="Genomic_DNA"/>
</dbReference>
<evidence type="ECO:0000256" key="1">
    <source>
        <dbReference type="SAM" id="MobiDB-lite"/>
    </source>
</evidence>